<evidence type="ECO:0000313" key="2">
    <source>
        <dbReference type="Proteomes" id="UP000398619"/>
    </source>
</evidence>
<evidence type="ECO:0000313" key="1">
    <source>
        <dbReference type="EMBL" id="VUX18174.1"/>
    </source>
</evidence>
<dbReference type="InterPro" id="IPR011051">
    <property type="entry name" value="RmlC_Cupin_sf"/>
</dbReference>
<dbReference type="Proteomes" id="UP000398619">
    <property type="component" value="Unassembled WGS sequence"/>
</dbReference>
<evidence type="ECO:0008006" key="3">
    <source>
        <dbReference type="Google" id="ProtNLM"/>
    </source>
</evidence>
<dbReference type="PANTHER" id="PTHR43698">
    <property type="entry name" value="RIBD C-TERMINAL DOMAIN CONTAINING PROTEIN"/>
    <property type="match status" value="1"/>
</dbReference>
<reference evidence="1 2" key="1">
    <citation type="submission" date="2019-07" db="EMBL/GenBank/DDBJ databases">
        <authorList>
            <person name="Hibberd C M."/>
            <person name="Gehrig L. J."/>
            <person name="Chang H.-W."/>
            <person name="Venkatesh S."/>
        </authorList>
    </citation>
    <scope>NUCLEOTIDE SEQUENCE [LARGE SCALE GENOMIC DNA]</scope>
    <source>
        <strain evidence="1">Dorea_longicatena_SSTS_Bg7063</strain>
    </source>
</reference>
<proteinExistence type="predicted"/>
<name>A0A564UF27_9FIRM</name>
<dbReference type="PANTHER" id="PTHR43698:SF1">
    <property type="entry name" value="BLL4564 PROTEIN"/>
    <property type="match status" value="1"/>
</dbReference>
<protein>
    <recommendedName>
        <fullName evidence="3">Cupin domain-containing protein</fullName>
    </recommendedName>
</protein>
<organism evidence="1 2">
    <name type="scientific">Dorea longicatena</name>
    <dbReference type="NCBI Taxonomy" id="88431"/>
    <lineage>
        <taxon>Bacteria</taxon>
        <taxon>Bacillati</taxon>
        <taxon>Bacillota</taxon>
        <taxon>Clostridia</taxon>
        <taxon>Lachnospirales</taxon>
        <taxon>Lachnospiraceae</taxon>
        <taxon>Dorea</taxon>
    </lineage>
</organism>
<dbReference type="Gene3D" id="2.60.120.10">
    <property type="entry name" value="Jelly Rolls"/>
    <property type="match status" value="1"/>
</dbReference>
<dbReference type="AlphaFoldDB" id="A0A564UF27"/>
<dbReference type="SUPFAM" id="SSF51182">
    <property type="entry name" value="RmlC-like cupins"/>
    <property type="match status" value="1"/>
</dbReference>
<dbReference type="EMBL" id="CABHNM010000058">
    <property type="protein sequence ID" value="VUX18174.1"/>
    <property type="molecule type" value="Genomic_DNA"/>
</dbReference>
<accession>A0A564UF27</accession>
<gene>
    <name evidence="1" type="ORF">DLSSTS7063_02475</name>
</gene>
<sequence length="92" mass="10205">MRDVIVASDELIASAGYLADRISVNLELPTEEGKDAVEMKPGDCINIPTGVKHWHGAAPDEWFSHLAIEVPGENSSTEWLEPVSDEEYRKLK</sequence>
<dbReference type="InterPro" id="IPR014710">
    <property type="entry name" value="RmlC-like_jellyroll"/>
</dbReference>